<keyword evidence="2" id="KW-1185">Reference proteome</keyword>
<reference evidence="1 2" key="1">
    <citation type="submission" date="2024-06" db="EMBL/GenBank/DDBJ databases">
        <title>A chromosome level genome sequence of Diviner's sage (Salvia divinorum).</title>
        <authorList>
            <person name="Ford S.A."/>
            <person name="Ro D.-K."/>
            <person name="Ness R.W."/>
            <person name="Phillips M.A."/>
        </authorList>
    </citation>
    <scope>NUCLEOTIDE SEQUENCE [LARGE SCALE GENOMIC DNA]</scope>
    <source>
        <strain evidence="1">SAF-2024a</strain>
        <tissue evidence="1">Leaf</tissue>
    </source>
</reference>
<dbReference type="GO" id="GO:0016787">
    <property type="term" value="F:hydrolase activity"/>
    <property type="evidence" value="ECO:0007669"/>
    <property type="project" value="UniProtKB-KW"/>
</dbReference>
<dbReference type="AlphaFoldDB" id="A0ABD1GJ50"/>
<accession>A0ABD1GJ50</accession>
<organism evidence="1 2">
    <name type="scientific">Salvia divinorum</name>
    <name type="common">Maria pastora</name>
    <name type="synonym">Diviner's sage</name>
    <dbReference type="NCBI Taxonomy" id="28513"/>
    <lineage>
        <taxon>Eukaryota</taxon>
        <taxon>Viridiplantae</taxon>
        <taxon>Streptophyta</taxon>
        <taxon>Embryophyta</taxon>
        <taxon>Tracheophyta</taxon>
        <taxon>Spermatophyta</taxon>
        <taxon>Magnoliopsida</taxon>
        <taxon>eudicotyledons</taxon>
        <taxon>Gunneridae</taxon>
        <taxon>Pentapetalae</taxon>
        <taxon>asterids</taxon>
        <taxon>lamiids</taxon>
        <taxon>Lamiales</taxon>
        <taxon>Lamiaceae</taxon>
        <taxon>Nepetoideae</taxon>
        <taxon>Mentheae</taxon>
        <taxon>Salviinae</taxon>
        <taxon>Salvia</taxon>
        <taxon>Salvia subgen. Calosphace</taxon>
    </lineage>
</organism>
<dbReference type="EMBL" id="JBEAFC010000008">
    <property type="protein sequence ID" value="KAL1544019.1"/>
    <property type="molecule type" value="Genomic_DNA"/>
</dbReference>
<evidence type="ECO:0000313" key="2">
    <source>
        <dbReference type="Proteomes" id="UP001567538"/>
    </source>
</evidence>
<sequence>MKRIQSHLQKLWAELIEQDEMEIDDPRKPEEQEEDLMSLSMKLAEAREKLLYSAETVSIFGSFERAAIEVDALTKKLANWSAVSTPTSARQ</sequence>
<evidence type="ECO:0000313" key="1">
    <source>
        <dbReference type="EMBL" id="KAL1544019.1"/>
    </source>
</evidence>
<protein>
    <submittedName>
        <fullName evidence="1">P-loop containing nucleoside triphosphate hydrolases superfamily protein</fullName>
    </submittedName>
</protein>
<dbReference type="Proteomes" id="UP001567538">
    <property type="component" value="Unassembled WGS sequence"/>
</dbReference>
<name>A0ABD1GJ50_SALDI</name>
<gene>
    <name evidence="1" type="ORF">AAHA92_20922</name>
</gene>
<keyword evidence="1" id="KW-0378">Hydrolase</keyword>
<proteinExistence type="predicted"/>
<comment type="caution">
    <text evidence="1">The sequence shown here is derived from an EMBL/GenBank/DDBJ whole genome shotgun (WGS) entry which is preliminary data.</text>
</comment>